<feature type="compositionally biased region" description="Polar residues" evidence="6">
    <location>
        <begin position="713"/>
        <end position="722"/>
    </location>
</feature>
<dbReference type="SUPFAM" id="SSF57716">
    <property type="entry name" value="Glucocorticoid receptor-like (DNA-binding domain)"/>
    <property type="match status" value="2"/>
</dbReference>
<dbReference type="Gene3D" id="2.10.110.10">
    <property type="entry name" value="Cysteine Rich Protein"/>
    <property type="match status" value="2"/>
</dbReference>
<dbReference type="InterPro" id="IPR001781">
    <property type="entry name" value="Znf_LIM"/>
</dbReference>
<feature type="compositionally biased region" description="Polar residues" evidence="6">
    <location>
        <begin position="445"/>
        <end position="456"/>
    </location>
</feature>
<feature type="compositionally biased region" description="Polar residues" evidence="6">
    <location>
        <begin position="821"/>
        <end position="831"/>
    </location>
</feature>
<feature type="region of interest" description="Disordered" evidence="6">
    <location>
        <begin position="390"/>
        <end position="472"/>
    </location>
</feature>
<feature type="compositionally biased region" description="Polar residues" evidence="6">
    <location>
        <begin position="766"/>
        <end position="782"/>
    </location>
</feature>
<feature type="compositionally biased region" description="Basic and acidic residues" evidence="6">
    <location>
        <begin position="400"/>
        <end position="411"/>
    </location>
</feature>
<dbReference type="PROSITE" id="PS50023">
    <property type="entry name" value="LIM_DOMAIN_2"/>
    <property type="match status" value="1"/>
</dbReference>
<dbReference type="AlphaFoldDB" id="A0A4Y7TZT0"/>
<feature type="compositionally biased region" description="Low complexity" evidence="6">
    <location>
        <begin position="723"/>
        <end position="736"/>
    </location>
</feature>
<dbReference type="GO" id="GO:0005634">
    <property type="term" value="C:nucleus"/>
    <property type="evidence" value="ECO:0007669"/>
    <property type="project" value="TreeGrafter"/>
</dbReference>
<evidence type="ECO:0000256" key="1">
    <source>
        <dbReference type="ARBA" id="ARBA00022723"/>
    </source>
</evidence>
<keyword evidence="2" id="KW-0677">Repeat</keyword>
<evidence type="ECO:0000259" key="7">
    <source>
        <dbReference type="PROSITE" id="PS50023"/>
    </source>
</evidence>
<feature type="compositionally biased region" description="Pro residues" evidence="6">
    <location>
        <begin position="75"/>
        <end position="90"/>
    </location>
</feature>
<organism evidence="8 9">
    <name type="scientific">Coprinellus micaceus</name>
    <name type="common">Glistening ink-cap mushroom</name>
    <name type="synonym">Coprinus micaceus</name>
    <dbReference type="NCBI Taxonomy" id="71717"/>
    <lineage>
        <taxon>Eukaryota</taxon>
        <taxon>Fungi</taxon>
        <taxon>Dikarya</taxon>
        <taxon>Basidiomycota</taxon>
        <taxon>Agaricomycotina</taxon>
        <taxon>Agaricomycetes</taxon>
        <taxon>Agaricomycetidae</taxon>
        <taxon>Agaricales</taxon>
        <taxon>Agaricineae</taxon>
        <taxon>Psathyrellaceae</taxon>
        <taxon>Coprinellus</taxon>
    </lineage>
</organism>
<evidence type="ECO:0000313" key="8">
    <source>
        <dbReference type="EMBL" id="TEB39675.1"/>
    </source>
</evidence>
<accession>A0A4Y7TZT0</accession>
<dbReference type="Proteomes" id="UP000298030">
    <property type="component" value="Unassembled WGS sequence"/>
</dbReference>
<name>A0A4Y7TZT0_COPMI</name>
<evidence type="ECO:0000256" key="3">
    <source>
        <dbReference type="ARBA" id="ARBA00022833"/>
    </source>
</evidence>
<feature type="compositionally biased region" description="Pro residues" evidence="6">
    <location>
        <begin position="520"/>
        <end position="535"/>
    </location>
</feature>
<keyword evidence="9" id="KW-1185">Reference proteome</keyword>
<dbReference type="Pfam" id="PF00412">
    <property type="entry name" value="LIM"/>
    <property type="match status" value="2"/>
</dbReference>
<proteinExistence type="predicted"/>
<keyword evidence="1 5" id="KW-0479">Metal-binding</keyword>
<evidence type="ECO:0000256" key="2">
    <source>
        <dbReference type="ARBA" id="ARBA00022737"/>
    </source>
</evidence>
<dbReference type="STRING" id="71717.A0A4Y7TZT0"/>
<dbReference type="EMBL" id="QPFP01000001">
    <property type="protein sequence ID" value="TEB39675.1"/>
    <property type="molecule type" value="Genomic_DNA"/>
</dbReference>
<dbReference type="PANTHER" id="PTHR24205:SF16">
    <property type="entry name" value="GH01042P-RELATED"/>
    <property type="match status" value="1"/>
</dbReference>
<evidence type="ECO:0000256" key="6">
    <source>
        <dbReference type="SAM" id="MobiDB-lite"/>
    </source>
</evidence>
<evidence type="ECO:0000256" key="4">
    <source>
        <dbReference type="ARBA" id="ARBA00023038"/>
    </source>
</evidence>
<feature type="compositionally biased region" description="Basic and acidic residues" evidence="6">
    <location>
        <begin position="507"/>
        <end position="516"/>
    </location>
</feature>
<feature type="compositionally biased region" description="Pro residues" evidence="6">
    <location>
        <begin position="307"/>
        <end position="320"/>
    </location>
</feature>
<feature type="compositionally biased region" description="Polar residues" evidence="6">
    <location>
        <begin position="840"/>
        <end position="852"/>
    </location>
</feature>
<evidence type="ECO:0000256" key="5">
    <source>
        <dbReference type="PROSITE-ProRule" id="PRU00125"/>
    </source>
</evidence>
<feature type="compositionally biased region" description="Low complexity" evidence="6">
    <location>
        <begin position="156"/>
        <end position="173"/>
    </location>
</feature>
<feature type="compositionally biased region" description="Polar residues" evidence="6">
    <location>
        <begin position="239"/>
        <end position="251"/>
    </location>
</feature>
<feature type="region of interest" description="Disordered" evidence="6">
    <location>
        <begin position="32"/>
        <end position="370"/>
    </location>
</feature>
<feature type="compositionally biased region" description="Pro residues" evidence="6">
    <location>
        <begin position="44"/>
        <end position="57"/>
    </location>
</feature>
<sequence>MSSTMVASAPGEPGRMSQLLPTVKCSTCHRPVPLSELGDHTCTAPPPVPALPKPSVPPNQMNNLLPPRLQGRVANPPPAQGNSPRGPPPQHQRISSAASERLRVNTNTTGPASAGFRSSPLARAASLQVEDDPTNLSDPFRARPPATADPRLRNNSFSAGFSSPAPPRSAGSPLNGPPPSLDQNRFPPGRTGTPQMPPPNSAPVGLPTSPRSTGRPSFSGAITPINRAASPAPSHMSIPRNQPSPAPSMTRNGGPGSMGPPRGPPPQGSPTGPPQQRPLGPPNPQPPGMLPNAPPGGPPGRSGVPFPGGPPQQGMPPRPPFAGHTPQRSYAPSLPSAGRPTHAMAPSTASFAGPVAEDIDTRSGGEAGMAGVGRKGFAAVARAAMFAAPLMRPQGPQDQSNRRPEAPRFLDIDAASRSQTQFPPSEPNAEKMPGRIPTPPRIDTSVPNPSTSSQTPVDKDKTPVPSGTPASAFGIRLPFFEKLKGMVPGSNSPVDTTPTLTTTFDAQQKDINHSDRSTPTPTPPQPRPTPPPPEPSHSRNKSTSSSRHRRDDSDGSEYSGLAYAASTDYGDDNRSRTSMASSRSGSQRRRDLPPVPPLPSKDLSSSPSGNNRGVHFSSSSVSSSRRDRSDPIPIGRSAGDVVRPGHSRNTSTSSYSSTSSVDSPPSGDGPKRKNSTAIAMALGLSQTPPADYSKLGGPGGPTRISRLERKASESSIGSRSVYSRTASVAPAAGASAFDMLERTMLKNDRDSRDKSRERMGRPRAETNASDVSKSRSVGSGRQRTAGGSSMSESAGGLAYAASEYGSVAGSVASGSRAHRSNTVQGISSPESKTPKLPTRAKTTTAENASGSADGSRPKERRKKEKVCVKCRKLIDDGRWIQVDTGGILCERCWKNMYLPKCRRCNLPIEKQAVSSSDGQLKGKYHKECFNCHTCHKPFPDKTFYVFDGKPFCAYHYHEANDSLCAAARCGQPIEGPCAVSHAGDRYHPDCMTCEYPGYPECREKLREYFEVDGRMLCERHASSGADEDGEWASTKATRRITRFIDLNATNNGGGGGDDGDSGLR</sequence>
<dbReference type="PROSITE" id="PS00478">
    <property type="entry name" value="LIM_DOMAIN_1"/>
    <property type="match status" value="1"/>
</dbReference>
<feature type="region of interest" description="Disordered" evidence="6">
    <location>
        <begin position="484"/>
        <end position="793"/>
    </location>
</feature>
<reference evidence="8 9" key="1">
    <citation type="journal article" date="2019" name="Nat. Ecol. Evol.">
        <title>Megaphylogeny resolves global patterns of mushroom evolution.</title>
        <authorList>
            <person name="Varga T."/>
            <person name="Krizsan K."/>
            <person name="Foldi C."/>
            <person name="Dima B."/>
            <person name="Sanchez-Garcia M."/>
            <person name="Sanchez-Ramirez S."/>
            <person name="Szollosi G.J."/>
            <person name="Szarkandi J.G."/>
            <person name="Papp V."/>
            <person name="Albert L."/>
            <person name="Andreopoulos W."/>
            <person name="Angelini C."/>
            <person name="Antonin V."/>
            <person name="Barry K.W."/>
            <person name="Bougher N.L."/>
            <person name="Buchanan P."/>
            <person name="Buyck B."/>
            <person name="Bense V."/>
            <person name="Catcheside P."/>
            <person name="Chovatia M."/>
            <person name="Cooper J."/>
            <person name="Damon W."/>
            <person name="Desjardin D."/>
            <person name="Finy P."/>
            <person name="Geml J."/>
            <person name="Haridas S."/>
            <person name="Hughes K."/>
            <person name="Justo A."/>
            <person name="Karasinski D."/>
            <person name="Kautmanova I."/>
            <person name="Kiss B."/>
            <person name="Kocsube S."/>
            <person name="Kotiranta H."/>
            <person name="LaButti K.M."/>
            <person name="Lechner B.E."/>
            <person name="Liimatainen K."/>
            <person name="Lipzen A."/>
            <person name="Lukacs Z."/>
            <person name="Mihaltcheva S."/>
            <person name="Morgado L.N."/>
            <person name="Niskanen T."/>
            <person name="Noordeloos M.E."/>
            <person name="Ohm R.A."/>
            <person name="Ortiz-Santana B."/>
            <person name="Ovrebo C."/>
            <person name="Racz N."/>
            <person name="Riley R."/>
            <person name="Savchenko A."/>
            <person name="Shiryaev A."/>
            <person name="Soop K."/>
            <person name="Spirin V."/>
            <person name="Szebenyi C."/>
            <person name="Tomsovsky M."/>
            <person name="Tulloss R.E."/>
            <person name="Uehling J."/>
            <person name="Grigoriev I.V."/>
            <person name="Vagvolgyi C."/>
            <person name="Papp T."/>
            <person name="Martin F.M."/>
            <person name="Miettinen O."/>
            <person name="Hibbett D.S."/>
            <person name="Nagy L.G."/>
        </authorList>
    </citation>
    <scope>NUCLEOTIDE SEQUENCE [LARGE SCALE GENOMIC DNA]</scope>
    <source>
        <strain evidence="8 9">FP101781</strain>
    </source>
</reference>
<dbReference type="CDD" id="cd08368">
    <property type="entry name" value="LIM"/>
    <property type="match status" value="1"/>
</dbReference>
<dbReference type="SMART" id="SM00132">
    <property type="entry name" value="LIM"/>
    <property type="match status" value="2"/>
</dbReference>
<dbReference type="GO" id="GO:0046872">
    <property type="term" value="F:metal ion binding"/>
    <property type="evidence" value="ECO:0007669"/>
    <property type="project" value="UniProtKB-KW"/>
</dbReference>
<dbReference type="GO" id="GO:0003712">
    <property type="term" value="F:transcription coregulator activity"/>
    <property type="evidence" value="ECO:0007669"/>
    <property type="project" value="TreeGrafter"/>
</dbReference>
<keyword evidence="3 5" id="KW-0862">Zinc</keyword>
<feature type="compositionally biased region" description="Basic and acidic residues" evidence="6">
    <location>
        <begin position="739"/>
        <end position="764"/>
    </location>
</feature>
<dbReference type="PANTHER" id="PTHR24205">
    <property type="entry name" value="FOUR AND A HALF LIM DOMAINS PROTEIN"/>
    <property type="match status" value="1"/>
</dbReference>
<dbReference type="GO" id="GO:0030695">
    <property type="term" value="F:GTPase regulator activity"/>
    <property type="evidence" value="ECO:0007669"/>
    <property type="project" value="UniProtKB-ARBA"/>
</dbReference>
<gene>
    <name evidence="8" type="ORF">FA13DRAFT_1784369</name>
</gene>
<feature type="domain" description="LIM zinc-binding" evidence="7">
    <location>
        <begin position="899"/>
        <end position="962"/>
    </location>
</feature>
<feature type="compositionally biased region" description="Pro residues" evidence="6">
    <location>
        <begin position="261"/>
        <end position="298"/>
    </location>
</feature>
<comment type="caution">
    <text evidence="8">The sequence shown here is derived from an EMBL/GenBank/DDBJ whole genome shotgun (WGS) entry which is preliminary data.</text>
</comment>
<keyword evidence="4 5" id="KW-0440">LIM domain</keyword>
<dbReference type="OrthoDB" id="1112565at2759"/>
<feature type="region of interest" description="Disordered" evidence="6">
    <location>
        <begin position="812"/>
        <end position="860"/>
    </location>
</feature>
<feature type="compositionally biased region" description="Polar residues" evidence="6">
    <location>
        <begin position="92"/>
        <end position="111"/>
    </location>
</feature>
<feature type="compositionally biased region" description="Low complexity" evidence="6">
    <location>
        <begin position="647"/>
        <end position="666"/>
    </location>
</feature>
<feature type="compositionally biased region" description="Low complexity" evidence="6">
    <location>
        <begin position="576"/>
        <end position="585"/>
    </location>
</feature>
<evidence type="ECO:0000313" key="9">
    <source>
        <dbReference type="Proteomes" id="UP000298030"/>
    </source>
</evidence>
<protein>
    <recommendedName>
        <fullName evidence="7">LIM zinc-binding domain-containing protein</fullName>
    </recommendedName>
</protein>
<dbReference type="CDD" id="cd09397">
    <property type="entry name" value="LIM1_UF1"/>
    <property type="match status" value="1"/>
</dbReference>